<accession>A0A146FMC5</accession>
<evidence type="ECO:0000313" key="3">
    <source>
        <dbReference type="Proteomes" id="UP000075230"/>
    </source>
</evidence>
<dbReference type="EMBL" id="BCWF01000021">
    <property type="protein sequence ID" value="GAT26975.1"/>
    <property type="molecule type" value="Genomic_DNA"/>
</dbReference>
<gene>
    <name evidence="2" type="ORF">RIB2604_02106580</name>
</gene>
<reference evidence="2 3" key="1">
    <citation type="journal article" date="2016" name="DNA Res.">
        <title>Genome sequence of Aspergillus luchuensis NBRC 4314.</title>
        <authorList>
            <person name="Yamada O."/>
            <person name="Machida M."/>
            <person name="Hosoyama A."/>
            <person name="Goto M."/>
            <person name="Takahashi T."/>
            <person name="Futagami T."/>
            <person name="Yamagata Y."/>
            <person name="Takeuchi M."/>
            <person name="Kobayashi T."/>
            <person name="Koike H."/>
            <person name="Abe K."/>
            <person name="Asai K."/>
            <person name="Arita M."/>
            <person name="Fujita N."/>
            <person name="Fukuda K."/>
            <person name="Higa K."/>
            <person name="Horikawa H."/>
            <person name="Ishikawa T."/>
            <person name="Jinno K."/>
            <person name="Kato Y."/>
            <person name="Kirimura K."/>
            <person name="Mizutani O."/>
            <person name="Nakasone K."/>
            <person name="Sano M."/>
            <person name="Shiraishi Y."/>
            <person name="Tsukahara M."/>
            <person name="Gomi K."/>
        </authorList>
    </citation>
    <scope>NUCLEOTIDE SEQUENCE [LARGE SCALE GENOMIC DNA]</scope>
    <source>
        <strain evidence="2 3">RIB 2604</strain>
    </source>
</reference>
<reference evidence="3" key="2">
    <citation type="submission" date="2016-02" db="EMBL/GenBank/DDBJ databases">
        <title>Genome sequencing of Aspergillus luchuensis NBRC 4314.</title>
        <authorList>
            <person name="Yamada O."/>
        </authorList>
    </citation>
    <scope>NUCLEOTIDE SEQUENCE [LARGE SCALE GENOMIC DNA]</scope>
    <source>
        <strain evidence="3">RIB 2604</strain>
    </source>
</reference>
<organism evidence="2 3">
    <name type="scientific">Aspergillus kawachii</name>
    <name type="common">White koji mold</name>
    <name type="synonym">Aspergillus awamori var. kawachi</name>
    <dbReference type="NCBI Taxonomy" id="1069201"/>
    <lineage>
        <taxon>Eukaryota</taxon>
        <taxon>Fungi</taxon>
        <taxon>Dikarya</taxon>
        <taxon>Ascomycota</taxon>
        <taxon>Pezizomycotina</taxon>
        <taxon>Eurotiomycetes</taxon>
        <taxon>Eurotiomycetidae</taxon>
        <taxon>Eurotiales</taxon>
        <taxon>Aspergillaceae</taxon>
        <taxon>Aspergillus</taxon>
        <taxon>Aspergillus subgen. Circumdati</taxon>
    </lineage>
</organism>
<name>A0A146FMC5_ASPKA</name>
<evidence type="ECO:0000256" key="1">
    <source>
        <dbReference type="SAM" id="MobiDB-lite"/>
    </source>
</evidence>
<sequence length="71" mass="7733">MYWATHDAHEVGEFLPMGLCAPLQPDEKRGMSRIGKPQSNLETRSATTEEPDCGGRPSAVSRMMEIPTTAG</sequence>
<dbReference type="Proteomes" id="UP000075230">
    <property type="component" value="Unassembled WGS sequence"/>
</dbReference>
<protein>
    <submittedName>
        <fullName evidence="2">Tat pathway signal sequence</fullName>
    </submittedName>
</protein>
<comment type="caution">
    <text evidence="2">The sequence shown here is derived from an EMBL/GenBank/DDBJ whole genome shotgun (WGS) entry which is preliminary data.</text>
</comment>
<proteinExistence type="predicted"/>
<evidence type="ECO:0000313" key="2">
    <source>
        <dbReference type="EMBL" id="GAT26975.1"/>
    </source>
</evidence>
<dbReference type="AlphaFoldDB" id="A0A146FMC5"/>
<feature type="region of interest" description="Disordered" evidence="1">
    <location>
        <begin position="26"/>
        <end position="71"/>
    </location>
</feature>
<feature type="compositionally biased region" description="Polar residues" evidence="1">
    <location>
        <begin position="37"/>
        <end position="48"/>
    </location>
</feature>